<evidence type="ECO:0000259" key="4">
    <source>
        <dbReference type="Pfam" id="PF14478"/>
    </source>
</evidence>
<dbReference type="InterPro" id="IPR051588">
    <property type="entry name" value="Cobalamin_Transport"/>
</dbReference>
<organism evidence="5 6">
    <name type="scientific">Sporosarcina ureae</name>
    <dbReference type="NCBI Taxonomy" id="1571"/>
    <lineage>
        <taxon>Bacteria</taxon>
        <taxon>Bacillati</taxon>
        <taxon>Bacillota</taxon>
        <taxon>Bacilli</taxon>
        <taxon>Bacillales</taxon>
        <taxon>Caryophanaceae</taxon>
        <taxon>Sporosarcina</taxon>
    </lineage>
</organism>
<gene>
    <name evidence="5" type="ORF">SporoS204_08130</name>
</gene>
<evidence type="ECO:0000256" key="2">
    <source>
        <dbReference type="SAM" id="SignalP"/>
    </source>
</evidence>
<name>A0ABN4YQ31_SPOUR</name>
<dbReference type="Gene3D" id="2.60.40.1220">
    <property type="match status" value="1"/>
</dbReference>
<dbReference type="RefSeq" id="WP_051210535.1">
    <property type="nucleotide sequence ID" value="NZ_CP015108.1"/>
</dbReference>
<dbReference type="Gene3D" id="1.50.10.20">
    <property type="match status" value="1"/>
</dbReference>
<evidence type="ECO:0000259" key="3">
    <source>
        <dbReference type="Pfam" id="PF13205"/>
    </source>
</evidence>
<dbReference type="Pfam" id="PF13205">
    <property type="entry name" value="Big_5"/>
    <property type="match status" value="1"/>
</dbReference>
<dbReference type="Pfam" id="PF14478">
    <property type="entry name" value="DUF4430"/>
    <property type="match status" value="1"/>
</dbReference>
<feature type="signal peptide" evidence="2">
    <location>
        <begin position="1"/>
        <end position="29"/>
    </location>
</feature>
<proteinExistence type="predicted"/>
<feature type="domain" description="SbsA Ig-like" evidence="3">
    <location>
        <begin position="614"/>
        <end position="681"/>
    </location>
</feature>
<evidence type="ECO:0000313" key="6">
    <source>
        <dbReference type="Proteomes" id="UP000192486"/>
    </source>
</evidence>
<protein>
    <recommendedName>
        <fullName evidence="7">DUF4430 domain-containing protein</fullName>
    </recommendedName>
</protein>
<dbReference type="PANTHER" id="PTHR10559">
    <property type="entry name" value="TRANSCOBALAMIN-1/GASTRIC INTRINSIC FACTOR"/>
    <property type="match status" value="1"/>
</dbReference>
<dbReference type="EMBL" id="CP015108">
    <property type="protein sequence ID" value="ARF14114.1"/>
    <property type="molecule type" value="Genomic_DNA"/>
</dbReference>
<dbReference type="InterPro" id="IPR008930">
    <property type="entry name" value="Terpenoid_cyclase/PrenylTrfase"/>
</dbReference>
<reference evidence="5 6" key="1">
    <citation type="submission" date="2016-04" db="EMBL/GenBank/DDBJ databases">
        <title>Comparative Genomics and Epigenetics of Sporosarcina ureae.</title>
        <authorList>
            <person name="Oliver A.S."/>
            <person name="Cooper K.K."/>
        </authorList>
    </citation>
    <scope>NUCLEOTIDE SEQUENCE [LARGE SCALE GENOMIC DNA]</scope>
    <source>
        <strain evidence="5 6">S204</strain>
    </source>
</reference>
<dbReference type="InterPro" id="IPR027954">
    <property type="entry name" value="Transcobalamin-like_C"/>
</dbReference>
<dbReference type="CDD" id="cd00688">
    <property type="entry name" value="ISOPREN_C2_like"/>
    <property type="match status" value="1"/>
</dbReference>
<dbReference type="SUPFAM" id="SSF48239">
    <property type="entry name" value="Terpenoid cyclases/Protein prenyltransferases"/>
    <property type="match status" value="1"/>
</dbReference>
<keyword evidence="6" id="KW-1185">Reference proteome</keyword>
<accession>A0ABN4YQ31</accession>
<dbReference type="Gene3D" id="2.170.130.30">
    <property type="match status" value="1"/>
</dbReference>
<evidence type="ECO:0008006" key="7">
    <source>
        <dbReference type="Google" id="ProtNLM"/>
    </source>
</evidence>
<dbReference type="PANTHER" id="PTHR10559:SF18">
    <property type="entry name" value="TRANSCOBALAMIN II"/>
    <property type="match status" value="1"/>
</dbReference>
<evidence type="ECO:0000256" key="1">
    <source>
        <dbReference type="ARBA" id="ARBA00022729"/>
    </source>
</evidence>
<dbReference type="InterPro" id="IPR032812">
    <property type="entry name" value="SbsA_Ig"/>
</dbReference>
<feature type="chain" id="PRO_5045236388" description="DUF4430 domain-containing protein" evidence="2">
    <location>
        <begin position="30"/>
        <end position="702"/>
    </location>
</feature>
<evidence type="ECO:0000313" key="5">
    <source>
        <dbReference type="EMBL" id="ARF14114.1"/>
    </source>
</evidence>
<sequence length="702" mass="76089">MFKRYVSIIASVLLAVTILLPTTSSVALANSDVQQSKISTQAANYMVDVEVEGLSGVILKEAIQVTEGQNALDALKKALTSQNVKYTVQESDFGAYVTSINNEEAGTLGGWDGWNYTVNGQAPSVGAAAYVVKDTDVVKFFYGRWAAISTTTEVIEHSENPAITVNLIGDTFTPAALEPANWTVGQSNLTISTVTQNTDQQITIQFNGKVDRENFSLVASEETVVGKAADALQITVVASQASVPEAIEKVTNYILSKSVSSEWTAVGLAKAGVAVPESYTDIFEQNVQQQIVENSGRLKITDAERLTIAAAAIGKDPKNINGIDLLDKIYNSIDIKNVDTMTRQGTNGLIFALVALDTKNYEVPKDARWNREKIVEALLSYQRADGAWSLATSNTGAASYDMTAMALIGLAPYNEQPAVKKAVEKAVTFLSESQGPTGGFNETFVGGISSEATSQVIIGLTANNIDPQGEQFTKNGINLIDHLLSFQTENGGFKHTMTGSTDGMATEQAIQGLVAFDLFTKGEGRLYDFSVISTQLEVSSHSTLQGIVNNSLLNVQKNKNEAWSSIFIENTEIIEGYYIVQAGEQGTKKETLIPEGTKKVFIVDNDRPYRYFDAKVVEPTHTFTVTFNKEIQDSKANLDKIYVEDITGKRVPVTVKANGLEVTVTPEANYMKGQLYSLVVIDPVSIEGKTLKQAARKLFIIK</sequence>
<dbReference type="Proteomes" id="UP000192486">
    <property type="component" value="Chromosome"/>
</dbReference>
<feature type="domain" description="Transcobalamin-like C-terminal" evidence="4">
    <location>
        <begin position="68"/>
        <end position="142"/>
    </location>
</feature>
<dbReference type="InterPro" id="IPR014755">
    <property type="entry name" value="Cu-Rt/internalin_Ig-like"/>
</dbReference>
<keyword evidence="1 2" id="KW-0732">Signal</keyword>